<evidence type="ECO:0000313" key="1">
    <source>
        <dbReference type="Proteomes" id="UP000036681"/>
    </source>
</evidence>
<organism evidence="1 2">
    <name type="scientific">Ascaris lumbricoides</name>
    <name type="common">Giant roundworm</name>
    <dbReference type="NCBI Taxonomy" id="6252"/>
    <lineage>
        <taxon>Eukaryota</taxon>
        <taxon>Metazoa</taxon>
        <taxon>Ecdysozoa</taxon>
        <taxon>Nematoda</taxon>
        <taxon>Chromadorea</taxon>
        <taxon>Rhabditida</taxon>
        <taxon>Spirurina</taxon>
        <taxon>Ascaridomorpha</taxon>
        <taxon>Ascaridoidea</taxon>
        <taxon>Ascarididae</taxon>
        <taxon>Ascaris</taxon>
    </lineage>
</organism>
<dbReference type="Proteomes" id="UP000036681">
    <property type="component" value="Unplaced"/>
</dbReference>
<accession>A0A0M3ICG2</accession>
<dbReference type="AlphaFoldDB" id="A0A0M3ICG2"/>
<keyword evidence="1" id="KW-1185">Reference proteome</keyword>
<proteinExistence type="predicted"/>
<protein>
    <submittedName>
        <fullName evidence="2">Uncharacterized protein</fullName>
    </submittedName>
</protein>
<dbReference type="WBParaSite" id="ALUE_0001557001-mRNA-1">
    <property type="protein sequence ID" value="ALUE_0001557001-mRNA-1"/>
    <property type="gene ID" value="ALUE_0001557001"/>
</dbReference>
<evidence type="ECO:0000313" key="2">
    <source>
        <dbReference type="WBParaSite" id="ALUE_0001557001-mRNA-1"/>
    </source>
</evidence>
<sequence length="107" mass="12257">MLLNLFISSEKPSSLIIRVKYGTNCAVDLSPIKNGRIARNESEATHYGYRFNSFWDAKEPGLTQTHIPPIFPRYITGARESMILLKGDELFLPVCLQVYTHLSERNR</sequence>
<reference evidence="2" key="1">
    <citation type="submission" date="2017-02" db="UniProtKB">
        <authorList>
            <consortium name="WormBaseParasite"/>
        </authorList>
    </citation>
    <scope>IDENTIFICATION</scope>
</reference>
<name>A0A0M3ICG2_ASCLU</name>